<organism evidence="4 5">
    <name type="scientific">Amycolatopsis pithecellobii</name>
    <dbReference type="NCBI Taxonomy" id="664692"/>
    <lineage>
        <taxon>Bacteria</taxon>
        <taxon>Bacillati</taxon>
        <taxon>Actinomycetota</taxon>
        <taxon>Actinomycetes</taxon>
        <taxon>Pseudonocardiales</taxon>
        <taxon>Pseudonocardiaceae</taxon>
        <taxon>Amycolatopsis</taxon>
    </lineage>
</organism>
<reference evidence="4 5" key="1">
    <citation type="submission" date="2019-11" db="EMBL/GenBank/DDBJ databases">
        <title>Draft genome of Amycolatopsis RM579.</title>
        <authorList>
            <person name="Duangmal K."/>
            <person name="Mingma R."/>
        </authorList>
    </citation>
    <scope>NUCLEOTIDE SEQUENCE [LARGE SCALE GENOMIC DNA]</scope>
    <source>
        <strain evidence="4 5">RM579</strain>
    </source>
</reference>
<comment type="caution">
    <text evidence="4">The sequence shown here is derived from an EMBL/GenBank/DDBJ whole genome shotgun (WGS) entry which is preliminary data.</text>
</comment>
<keyword evidence="1 4" id="KW-0489">Methyltransferase</keyword>
<dbReference type="Proteomes" id="UP000440096">
    <property type="component" value="Unassembled WGS sequence"/>
</dbReference>
<evidence type="ECO:0000256" key="1">
    <source>
        <dbReference type="ARBA" id="ARBA00022603"/>
    </source>
</evidence>
<evidence type="ECO:0000313" key="4">
    <source>
        <dbReference type="EMBL" id="MTD56447.1"/>
    </source>
</evidence>
<dbReference type="InterPro" id="IPR029063">
    <property type="entry name" value="SAM-dependent_MTases_sf"/>
</dbReference>
<dbReference type="AlphaFoldDB" id="A0A6N7YTS9"/>
<dbReference type="CDD" id="cd02440">
    <property type="entry name" value="AdoMet_MTases"/>
    <property type="match status" value="1"/>
</dbReference>
<dbReference type="InterPro" id="IPR041698">
    <property type="entry name" value="Methyltransf_25"/>
</dbReference>
<sequence length="257" mass="28216">MAELLELDAEVLQSHLTNLMGRLATFTDGSTERILDAGSGPGTGTLALADHFPRATVTAVDTSAPMLHRLVKRALAHGVADRIRTLEVDLDGPWPRGEPFDLVWAAAFLHHLKDPDRALRHAFYSLRPRGLLAVTEMDFFPRFLPEDAGIGRPGLEARLHAATNTVPPPDWTGHLLRAGFALEARRPVTIDLPPPPAPAVHRYAQACLTRLYQHAATEPEDLAALDTLLRGDGPLNIANRDDLTVRTTRTTWVARRP</sequence>
<evidence type="ECO:0000259" key="3">
    <source>
        <dbReference type="Pfam" id="PF13649"/>
    </source>
</evidence>
<dbReference type="GO" id="GO:0008168">
    <property type="term" value="F:methyltransferase activity"/>
    <property type="evidence" value="ECO:0007669"/>
    <property type="project" value="UniProtKB-KW"/>
</dbReference>
<name>A0A6N7YTS9_9PSEU</name>
<dbReference type="EMBL" id="WMBA01000034">
    <property type="protein sequence ID" value="MTD56447.1"/>
    <property type="molecule type" value="Genomic_DNA"/>
</dbReference>
<dbReference type="PANTHER" id="PTHR43861:SF1">
    <property type="entry name" value="TRANS-ACONITATE 2-METHYLTRANSFERASE"/>
    <property type="match status" value="1"/>
</dbReference>
<keyword evidence="2 4" id="KW-0808">Transferase</keyword>
<gene>
    <name evidence="4" type="ORF">GKO32_21070</name>
</gene>
<dbReference type="SUPFAM" id="SSF53335">
    <property type="entry name" value="S-adenosyl-L-methionine-dependent methyltransferases"/>
    <property type="match status" value="1"/>
</dbReference>
<dbReference type="PANTHER" id="PTHR43861">
    <property type="entry name" value="TRANS-ACONITATE 2-METHYLTRANSFERASE-RELATED"/>
    <property type="match status" value="1"/>
</dbReference>
<dbReference type="Gene3D" id="3.40.50.150">
    <property type="entry name" value="Vaccinia Virus protein VP39"/>
    <property type="match status" value="1"/>
</dbReference>
<protein>
    <submittedName>
        <fullName evidence="4">Methyltransferase domain-containing protein</fullName>
    </submittedName>
</protein>
<keyword evidence="5" id="KW-1185">Reference proteome</keyword>
<feature type="domain" description="Methyltransferase" evidence="3">
    <location>
        <begin position="34"/>
        <end position="130"/>
    </location>
</feature>
<dbReference type="GO" id="GO:0032259">
    <property type="term" value="P:methylation"/>
    <property type="evidence" value="ECO:0007669"/>
    <property type="project" value="UniProtKB-KW"/>
</dbReference>
<evidence type="ECO:0000256" key="2">
    <source>
        <dbReference type="ARBA" id="ARBA00022679"/>
    </source>
</evidence>
<proteinExistence type="predicted"/>
<evidence type="ECO:0000313" key="5">
    <source>
        <dbReference type="Proteomes" id="UP000440096"/>
    </source>
</evidence>
<dbReference type="OrthoDB" id="3382693at2"/>
<accession>A0A6N7YTS9</accession>
<dbReference type="Pfam" id="PF13649">
    <property type="entry name" value="Methyltransf_25"/>
    <property type="match status" value="1"/>
</dbReference>